<gene>
    <name evidence="2" type="ORF">F9C29_17435</name>
</gene>
<protein>
    <submittedName>
        <fullName evidence="2">MBL fold metallo-hydrolase</fullName>
    </submittedName>
</protein>
<dbReference type="GO" id="GO:0016787">
    <property type="term" value="F:hydrolase activity"/>
    <property type="evidence" value="ECO:0007669"/>
    <property type="project" value="UniProtKB-KW"/>
</dbReference>
<proteinExistence type="predicted"/>
<reference evidence="2 3" key="1">
    <citation type="submission" date="2019-09" db="EMBL/GenBank/DDBJ databases">
        <title>Reversal of blaTEM antimicrobial resistance by CRISPR-Cas9 in clinical E. coli and other Enterobacteriaceae strains.</title>
        <authorList>
            <person name="Tagliaferri T."/>
            <person name="Guimaraes N."/>
            <person name="Pereira M."/>
            <person name="Felicori L."/>
            <person name="Horz H.-P."/>
            <person name="Santos S."/>
            <person name="Mendes T."/>
        </authorList>
    </citation>
    <scope>NUCLEOTIDE SEQUENCE [LARGE SCALE GENOMIC DNA]</scope>
    <source>
        <strain evidence="2 3">E2_blaTEM_MG</strain>
    </source>
</reference>
<accession>A0A6L3XXH0</accession>
<name>A0A6L3XXH0_9ENTR</name>
<feature type="signal peptide" evidence="1">
    <location>
        <begin position="1"/>
        <end position="25"/>
    </location>
</feature>
<feature type="non-terminal residue" evidence="2">
    <location>
        <position position="40"/>
    </location>
</feature>
<keyword evidence="2" id="KW-0378">Hydrolase</keyword>
<dbReference type="Proteomes" id="UP000476281">
    <property type="component" value="Unassembled WGS sequence"/>
</dbReference>
<dbReference type="AlphaFoldDB" id="A0A6L3XXH0"/>
<feature type="chain" id="PRO_5026711707" evidence="1">
    <location>
        <begin position="26"/>
        <end position="40"/>
    </location>
</feature>
<comment type="caution">
    <text evidence="2">The sequence shown here is derived from an EMBL/GenBank/DDBJ whole genome shotgun (WGS) entry which is preliminary data.</text>
</comment>
<sequence>MFTVKKLALSTLLTGSVLFFPAIHAGASVPQHVVKQQAGG</sequence>
<evidence type="ECO:0000313" key="2">
    <source>
        <dbReference type="EMBL" id="KAB2514774.1"/>
    </source>
</evidence>
<evidence type="ECO:0000256" key="1">
    <source>
        <dbReference type="SAM" id="SignalP"/>
    </source>
</evidence>
<keyword evidence="1" id="KW-0732">Signal</keyword>
<evidence type="ECO:0000313" key="3">
    <source>
        <dbReference type="Proteomes" id="UP000476281"/>
    </source>
</evidence>
<dbReference type="EMBL" id="WBSZ01000649">
    <property type="protein sequence ID" value="KAB2514774.1"/>
    <property type="molecule type" value="Genomic_DNA"/>
</dbReference>
<organism evidence="2 3">
    <name type="scientific">Enterobacter hormaechei</name>
    <dbReference type="NCBI Taxonomy" id="158836"/>
    <lineage>
        <taxon>Bacteria</taxon>
        <taxon>Pseudomonadati</taxon>
        <taxon>Pseudomonadota</taxon>
        <taxon>Gammaproteobacteria</taxon>
        <taxon>Enterobacterales</taxon>
        <taxon>Enterobacteriaceae</taxon>
        <taxon>Enterobacter</taxon>
        <taxon>Enterobacter cloacae complex</taxon>
    </lineage>
</organism>